<feature type="compositionally biased region" description="Polar residues" evidence="1">
    <location>
        <begin position="1"/>
        <end position="13"/>
    </location>
</feature>
<feature type="region of interest" description="Disordered" evidence="1">
    <location>
        <begin position="72"/>
        <end position="96"/>
    </location>
</feature>
<dbReference type="Proteomes" id="UP000001067">
    <property type="component" value="Unassembled WGS sequence"/>
</dbReference>
<evidence type="ECO:0000313" key="2">
    <source>
        <dbReference type="EMBL" id="EFQ90092.1"/>
    </source>
</evidence>
<dbReference type="EMBL" id="GL535356">
    <property type="protein sequence ID" value="EFQ90092.1"/>
    <property type="molecule type" value="Genomic_DNA"/>
</dbReference>
<reference evidence="2 3" key="1">
    <citation type="journal article" date="2010" name="Genome Biol.">
        <title>A first genome assembly of the barley fungal pathogen Pyrenophora teres f. teres.</title>
        <authorList>
            <person name="Ellwood S.R."/>
            <person name="Liu Z."/>
            <person name="Syme R.A."/>
            <person name="Lai Z."/>
            <person name="Hane J.K."/>
            <person name="Keiper F."/>
            <person name="Moffat C.S."/>
            <person name="Oliver R.P."/>
            <person name="Friesen T.L."/>
        </authorList>
    </citation>
    <scope>NUCLEOTIDE SEQUENCE [LARGE SCALE GENOMIC DNA]</scope>
    <source>
        <strain evidence="2 3">0-1</strain>
    </source>
</reference>
<keyword evidence="3" id="KW-1185">Reference proteome</keyword>
<sequence length="517" mass="57897">MSDSAQNNSNTQQRRSKRLVYKPKPANYTVMGETSSPAPLRRAADTGVDETAGDFGFAARGGGQRLFDFADSVSTSEVSSSSQNEEELEQSEEDDLEYDEEYKEEVTGYHTVLQQKVAREETLSPHPILRNKVIATLRIPIPNTNATHTQTDIIPERIPNTADANTSPKDRMGYYFHPSLPSLKFPKRSIQTTWAPSPTAPNTYIGTDPNGTTYTVTPTIILRTFDAASHRYHQCYVSPRLLPMDPNSAAWTDKYHKWIHQIYSRKDPAYTKNVSRDFWTPAERRVLYNCINDYIHANGIAAFKAPEGRMKAVGHNRGVIKESVFRGWAERVNEVEGSERSTAAVRSQIFKARKGSRKVIEGVLERAEMVRRGMESGGVDEWPEFAIPVEDFPEDDDLVEDEETEADSCGENEEGGAAGRDKGTKRKVDDNDNQTPTIKRTKKSSAPSPSSKVFNNKTNLLIAKAHALVEEETKDNSAAVWRRKTNALVAKARALVEQEDPRLKELEELGASSQKKE</sequence>
<name>E3RW13_PYRTT</name>
<feature type="compositionally biased region" description="Acidic residues" evidence="1">
    <location>
        <begin position="84"/>
        <end position="96"/>
    </location>
</feature>
<feature type="region of interest" description="Disordered" evidence="1">
    <location>
        <begin position="1"/>
        <end position="46"/>
    </location>
</feature>
<organism evidence="3">
    <name type="scientific">Pyrenophora teres f. teres (strain 0-1)</name>
    <name type="common">Barley net blotch fungus</name>
    <name type="synonym">Drechslera teres f. teres</name>
    <dbReference type="NCBI Taxonomy" id="861557"/>
    <lineage>
        <taxon>Eukaryota</taxon>
        <taxon>Fungi</taxon>
        <taxon>Dikarya</taxon>
        <taxon>Ascomycota</taxon>
        <taxon>Pezizomycotina</taxon>
        <taxon>Dothideomycetes</taxon>
        <taxon>Pleosporomycetidae</taxon>
        <taxon>Pleosporales</taxon>
        <taxon>Pleosporineae</taxon>
        <taxon>Pleosporaceae</taxon>
        <taxon>Pyrenophora</taxon>
    </lineage>
</organism>
<feature type="region of interest" description="Disordered" evidence="1">
    <location>
        <begin position="391"/>
        <end position="457"/>
    </location>
</feature>
<gene>
    <name evidence="2" type="ORF">PTT_13410</name>
</gene>
<dbReference type="KEGG" id="pte:PTT_13410"/>
<feature type="compositionally biased region" description="Acidic residues" evidence="1">
    <location>
        <begin position="391"/>
        <end position="414"/>
    </location>
</feature>
<evidence type="ECO:0000256" key="1">
    <source>
        <dbReference type="SAM" id="MobiDB-lite"/>
    </source>
</evidence>
<dbReference type="AlphaFoldDB" id="E3RW13"/>
<evidence type="ECO:0000313" key="3">
    <source>
        <dbReference type="Proteomes" id="UP000001067"/>
    </source>
</evidence>
<feature type="compositionally biased region" description="Basic and acidic residues" evidence="1">
    <location>
        <begin position="419"/>
        <end position="430"/>
    </location>
</feature>
<feature type="compositionally biased region" description="Low complexity" evidence="1">
    <location>
        <begin position="72"/>
        <end position="83"/>
    </location>
</feature>
<dbReference type="OrthoDB" id="10479716at2759"/>
<proteinExistence type="predicted"/>
<accession>E3RW13</accession>
<dbReference type="HOGENOM" id="CLU_526910_0_0_1"/>
<protein>
    <submittedName>
        <fullName evidence="2">Uncharacterized protein</fullName>
    </submittedName>
</protein>